<evidence type="ECO:0000256" key="2">
    <source>
        <dbReference type="ARBA" id="ARBA00008664"/>
    </source>
</evidence>
<evidence type="ECO:0000256" key="3">
    <source>
        <dbReference type="ARBA" id="ARBA00012027"/>
    </source>
</evidence>
<feature type="domain" description="PLD phosphodiesterase" evidence="7">
    <location>
        <begin position="184"/>
        <end position="211"/>
    </location>
</feature>
<dbReference type="InterPro" id="IPR025202">
    <property type="entry name" value="PLD-like_dom"/>
</dbReference>
<dbReference type="InterPro" id="IPR001736">
    <property type="entry name" value="PLipase_D/transphosphatidylase"/>
</dbReference>
<keyword evidence="4" id="KW-0378">Hydrolase</keyword>
<dbReference type="PANTHER" id="PTHR43856">
    <property type="entry name" value="CARDIOLIPIN HYDROLASE"/>
    <property type="match status" value="1"/>
</dbReference>
<dbReference type="CDD" id="cd09116">
    <property type="entry name" value="PLDc_Nuc_like"/>
    <property type="match status" value="1"/>
</dbReference>
<dbReference type="PROSITE" id="PS00018">
    <property type="entry name" value="EF_HAND_1"/>
    <property type="match status" value="1"/>
</dbReference>
<dbReference type="GO" id="GO:0004630">
    <property type="term" value="F:phospholipase D activity"/>
    <property type="evidence" value="ECO:0007669"/>
    <property type="project" value="UniProtKB-EC"/>
</dbReference>
<keyword evidence="5" id="KW-0442">Lipid degradation</keyword>
<evidence type="ECO:0000313" key="8">
    <source>
        <dbReference type="EMBL" id="WNZ26435.1"/>
    </source>
</evidence>
<dbReference type="EMBL" id="CP053586">
    <property type="protein sequence ID" value="WNZ26435.1"/>
    <property type="molecule type" value="Genomic_DNA"/>
</dbReference>
<dbReference type="PANTHER" id="PTHR43856:SF1">
    <property type="entry name" value="MITOCHONDRIAL CARDIOLIPIN HYDROLASE"/>
    <property type="match status" value="1"/>
</dbReference>
<dbReference type="GO" id="GO:0016891">
    <property type="term" value="F:RNA endonuclease activity producing 5'-phosphomonoesters, hydrolytic mechanism"/>
    <property type="evidence" value="ECO:0007669"/>
    <property type="project" value="TreeGrafter"/>
</dbReference>
<comment type="catalytic activity">
    <reaction evidence="1">
        <text>a 1,2-diacyl-sn-glycero-3-phosphocholine + H2O = a 1,2-diacyl-sn-glycero-3-phosphate + choline + H(+)</text>
        <dbReference type="Rhea" id="RHEA:14445"/>
        <dbReference type="ChEBI" id="CHEBI:15354"/>
        <dbReference type="ChEBI" id="CHEBI:15377"/>
        <dbReference type="ChEBI" id="CHEBI:15378"/>
        <dbReference type="ChEBI" id="CHEBI:57643"/>
        <dbReference type="ChEBI" id="CHEBI:58608"/>
        <dbReference type="EC" id="3.1.4.4"/>
    </reaction>
</comment>
<dbReference type="SMART" id="SM00155">
    <property type="entry name" value="PLDc"/>
    <property type="match status" value="2"/>
</dbReference>
<evidence type="ECO:0000256" key="1">
    <source>
        <dbReference type="ARBA" id="ARBA00000798"/>
    </source>
</evidence>
<accession>A0AA96WKN5</accession>
<dbReference type="Gene3D" id="3.30.870.10">
    <property type="entry name" value="Endonuclease Chain A"/>
    <property type="match status" value="2"/>
</dbReference>
<evidence type="ECO:0000256" key="4">
    <source>
        <dbReference type="ARBA" id="ARBA00022801"/>
    </source>
</evidence>
<evidence type="ECO:0000256" key="5">
    <source>
        <dbReference type="ARBA" id="ARBA00022963"/>
    </source>
</evidence>
<organism evidence="8">
    <name type="scientific">Leptolyngbya sp. NK1-12</name>
    <dbReference type="NCBI Taxonomy" id="2547451"/>
    <lineage>
        <taxon>Bacteria</taxon>
        <taxon>Bacillati</taxon>
        <taxon>Cyanobacteriota</taxon>
        <taxon>Cyanophyceae</taxon>
        <taxon>Leptolyngbyales</taxon>
        <taxon>Leptolyngbyaceae</taxon>
        <taxon>Leptolyngbya group</taxon>
        <taxon>Leptolyngbya</taxon>
    </lineage>
</organism>
<dbReference type="AlphaFoldDB" id="A0AA96WKN5"/>
<name>A0AA96WKN5_9CYAN</name>
<feature type="domain" description="PLD phosphodiesterase" evidence="7">
    <location>
        <begin position="390"/>
        <end position="417"/>
    </location>
</feature>
<dbReference type="InterPro" id="IPR051406">
    <property type="entry name" value="PLD_domain"/>
</dbReference>
<dbReference type="PROSITE" id="PS50035">
    <property type="entry name" value="PLD"/>
    <property type="match status" value="2"/>
</dbReference>
<dbReference type="Pfam" id="PF13091">
    <property type="entry name" value="PLDc_2"/>
    <property type="match status" value="2"/>
</dbReference>
<reference evidence="8" key="1">
    <citation type="submission" date="2020-05" db="EMBL/GenBank/DDBJ databases">
        <authorList>
            <person name="Zhu T."/>
            <person name="Keshari N."/>
            <person name="Lu X."/>
        </authorList>
    </citation>
    <scope>NUCLEOTIDE SEQUENCE</scope>
    <source>
        <strain evidence="8">NK1-12</strain>
    </source>
</reference>
<sequence>MLRWGGLLVIVLLLFASLGLKRRSAAEISLLQPLPQDPQIQAYFNHSQAAAYTEPYRQTYRLGDDLEQVVLDGIEAAQVSIDLAVQELNLPRLAAALRKKHQAGVRVRIILENSYRRPLSQLNPSEVKQLDQRGRRKYQDFVRFVDQNQNGQLEPSEIAARDAVFMLQAAKVPLRDDTADGSKGSGLMHHKALIIDGRTVIMGSANFTWSEMHGDFLSPASQGNANHLLRIESPALAQLFTQEFNLMWGGEIRSRATSRFGLQKPYRPAQTIRLSPTSQVTVQFSPTSRRLPWSQSVNGLIGRSLNQAKRTIDLALFVFSEQQLSNLLEAKHRQGVQVRALIEPSFAYRDYSEALDMLGVALPNSRCRSEANNRPWKTPITTVGVPQLSEGDLLHHKFSIIDGQTVITGSQNWSDAANSNNDENLLVIHNPTVAAHFQREFERLYGNATLGLSATLQARIQQHQQRCRGV</sequence>
<keyword evidence="6" id="KW-0443">Lipid metabolism</keyword>
<proteinExistence type="inferred from homology"/>
<protein>
    <recommendedName>
        <fullName evidence="3">phospholipase D</fullName>
        <ecNumber evidence="3">3.1.4.4</ecNumber>
    </recommendedName>
</protein>
<dbReference type="SUPFAM" id="SSF56024">
    <property type="entry name" value="Phospholipase D/nuclease"/>
    <property type="match status" value="2"/>
</dbReference>
<dbReference type="GO" id="GO:0016042">
    <property type="term" value="P:lipid catabolic process"/>
    <property type="evidence" value="ECO:0007669"/>
    <property type="project" value="UniProtKB-KW"/>
</dbReference>
<dbReference type="EC" id="3.1.4.4" evidence="3"/>
<comment type="similarity">
    <text evidence="2">Belongs to the phospholipase D family.</text>
</comment>
<dbReference type="GO" id="GO:0006793">
    <property type="term" value="P:phosphorus metabolic process"/>
    <property type="evidence" value="ECO:0007669"/>
    <property type="project" value="UniProtKB-ARBA"/>
</dbReference>
<dbReference type="CDD" id="cd09173">
    <property type="entry name" value="PLDc_Nuc_like_unchar1_2"/>
    <property type="match status" value="1"/>
</dbReference>
<evidence type="ECO:0000256" key="6">
    <source>
        <dbReference type="ARBA" id="ARBA00023098"/>
    </source>
</evidence>
<evidence type="ECO:0000259" key="7">
    <source>
        <dbReference type="PROSITE" id="PS50035"/>
    </source>
</evidence>
<dbReference type="InterPro" id="IPR018247">
    <property type="entry name" value="EF_Hand_1_Ca_BS"/>
</dbReference>
<gene>
    <name evidence="8" type="ORF">HJG54_04720</name>
</gene>